<dbReference type="InterPro" id="IPR044861">
    <property type="entry name" value="IPNS-like_FE2OG_OXY"/>
</dbReference>
<dbReference type="Pfam" id="PF03171">
    <property type="entry name" value="2OG-FeII_Oxy"/>
    <property type="match status" value="1"/>
</dbReference>
<evidence type="ECO:0000313" key="5">
    <source>
        <dbReference type="Proteomes" id="UP000616885"/>
    </source>
</evidence>
<accession>A0A8H7N3A1</accession>
<proteinExistence type="inferred from homology"/>
<comment type="similarity">
    <text evidence="1">Belongs to the iron/ascorbate-dependent oxidoreductase family.</text>
</comment>
<organism evidence="4 5">
    <name type="scientific">Bionectria ochroleuca</name>
    <name type="common">Gliocladium roseum</name>
    <dbReference type="NCBI Taxonomy" id="29856"/>
    <lineage>
        <taxon>Eukaryota</taxon>
        <taxon>Fungi</taxon>
        <taxon>Dikarya</taxon>
        <taxon>Ascomycota</taxon>
        <taxon>Pezizomycotina</taxon>
        <taxon>Sordariomycetes</taxon>
        <taxon>Hypocreomycetidae</taxon>
        <taxon>Hypocreales</taxon>
        <taxon>Bionectriaceae</taxon>
        <taxon>Clonostachys</taxon>
    </lineage>
</organism>
<gene>
    <name evidence="4" type="ORF">IM811_002453</name>
</gene>
<dbReference type="Pfam" id="PF14226">
    <property type="entry name" value="DIOX_N"/>
    <property type="match status" value="1"/>
</dbReference>
<feature type="domain" description="Non-haem dioxygenase N-terminal" evidence="3">
    <location>
        <begin position="30"/>
        <end position="96"/>
    </location>
</feature>
<name>A0A8H7N3A1_BIOOC</name>
<dbReference type="Proteomes" id="UP000616885">
    <property type="component" value="Unassembled WGS sequence"/>
</dbReference>
<protein>
    <recommendedName>
        <fullName evidence="6">Fe2OG dioxygenase domain-containing protein</fullName>
    </recommendedName>
</protein>
<dbReference type="EMBL" id="JADCTT010000010">
    <property type="protein sequence ID" value="KAF9747119.1"/>
    <property type="molecule type" value="Genomic_DNA"/>
</dbReference>
<dbReference type="InterPro" id="IPR026992">
    <property type="entry name" value="DIOX_N"/>
</dbReference>
<dbReference type="InterPro" id="IPR050231">
    <property type="entry name" value="Iron_ascorbate_oxido_reductase"/>
</dbReference>
<evidence type="ECO:0000313" key="4">
    <source>
        <dbReference type="EMBL" id="KAF9747119.1"/>
    </source>
</evidence>
<dbReference type="PANTHER" id="PTHR47990">
    <property type="entry name" value="2-OXOGLUTARATE (2OG) AND FE(II)-DEPENDENT OXYGENASE SUPERFAMILY PROTEIN-RELATED"/>
    <property type="match status" value="1"/>
</dbReference>
<reference evidence="4" key="1">
    <citation type="submission" date="2020-10" db="EMBL/GenBank/DDBJ databases">
        <title>High-Quality Genome Resource of Clonostachys rosea strain S41 by Oxford Nanopore Long-Read Sequencing.</title>
        <authorList>
            <person name="Wang H."/>
        </authorList>
    </citation>
    <scope>NUCLEOTIDE SEQUENCE</scope>
    <source>
        <strain evidence="4">S41</strain>
    </source>
</reference>
<sequence length="348" mass="39067">MATATQSVTLPYVQEKETGQSLEWADLASLDLSKFDQPGGKQELAKSLTRAIEEVGFFYVINHGLSPEVIDTQFAIGASTLSLSNEEKTPYRAALEKIYNIPKFNGNHTERKHPAPVTEHLATIEKFSRHIHDHIVTKLLVIFALALELEDENWLVNRHRYEQESGDHLRYMKYYHRTPEENEKLGGVWLKGHSDMGSLTLLFRQPVAALQVLGKDGSWKWVRPQTDALTVNIADALQFLTNGFLKSSIHRVVAPPKDQAHIDRLGVLYMVRIEDDIDLLPIQESPVLQRLGLIGDKVLGADGKPVKAGEWVKQRVIRNLGANTGSGKGDNEEAEVEIIKGVKTTYYN</sequence>
<feature type="domain" description="Isopenicillin N synthase-like Fe(2+) 2OG dioxygenase" evidence="2">
    <location>
        <begin position="170"/>
        <end position="257"/>
    </location>
</feature>
<evidence type="ECO:0000259" key="3">
    <source>
        <dbReference type="Pfam" id="PF14226"/>
    </source>
</evidence>
<dbReference type="Gene3D" id="2.60.120.330">
    <property type="entry name" value="B-lactam Antibiotic, Isopenicillin N Synthase, Chain"/>
    <property type="match status" value="1"/>
</dbReference>
<evidence type="ECO:0000259" key="2">
    <source>
        <dbReference type="Pfam" id="PF03171"/>
    </source>
</evidence>
<dbReference type="InterPro" id="IPR027443">
    <property type="entry name" value="IPNS-like_sf"/>
</dbReference>
<comment type="caution">
    <text evidence="4">The sequence shown here is derived from an EMBL/GenBank/DDBJ whole genome shotgun (WGS) entry which is preliminary data.</text>
</comment>
<evidence type="ECO:0000256" key="1">
    <source>
        <dbReference type="ARBA" id="ARBA00008056"/>
    </source>
</evidence>
<dbReference type="AlphaFoldDB" id="A0A8H7N3A1"/>
<evidence type="ECO:0008006" key="6">
    <source>
        <dbReference type="Google" id="ProtNLM"/>
    </source>
</evidence>
<dbReference type="SUPFAM" id="SSF51197">
    <property type="entry name" value="Clavaminate synthase-like"/>
    <property type="match status" value="1"/>
</dbReference>